<evidence type="ECO:0000313" key="2">
    <source>
        <dbReference type="Proteomes" id="UP000032068"/>
    </source>
</evidence>
<organism evidence="1 2">
    <name type="scientific">Pseudomonas fulva</name>
    <dbReference type="NCBI Taxonomy" id="47880"/>
    <lineage>
        <taxon>Bacteria</taxon>
        <taxon>Pseudomonadati</taxon>
        <taxon>Pseudomonadota</taxon>
        <taxon>Gammaproteobacteria</taxon>
        <taxon>Pseudomonadales</taxon>
        <taxon>Pseudomonadaceae</taxon>
        <taxon>Pseudomonas</taxon>
    </lineage>
</organism>
<gene>
    <name evidence="1" type="ORF">RU08_01265</name>
</gene>
<evidence type="ECO:0000313" key="1">
    <source>
        <dbReference type="EMBL" id="KIQ06368.1"/>
    </source>
</evidence>
<name>A0A0D0JJI9_9PSED</name>
<dbReference type="Proteomes" id="UP000032068">
    <property type="component" value="Unassembled WGS sequence"/>
</dbReference>
<dbReference type="AlphaFoldDB" id="A0A0D0JJI9"/>
<dbReference type="EMBL" id="JXQW01000002">
    <property type="protein sequence ID" value="KIQ06368.1"/>
    <property type="molecule type" value="Genomic_DNA"/>
</dbReference>
<dbReference type="RefSeq" id="WP_042551973.1">
    <property type="nucleotide sequence ID" value="NZ_JXQW01000002.1"/>
</dbReference>
<protein>
    <submittedName>
        <fullName evidence="1">Pilus assembly protein PilZ</fullName>
    </submittedName>
</protein>
<dbReference type="OrthoDB" id="7014409at2"/>
<accession>A0A0D0JJI9</accession>
<reference evidence="1 2" key="1">
    <citation type="submission" date="2014-12" db="EMBL/GenBank/DDBJ databases">
        <title>16Stimator: statistical estimation of ribosomal gene copy numbers from draft genome assemblies.</title>
        <authorList>
            <person name="Perisin M.A."/>
            <person name="Vetter M."/>
            <person name="Gilbert J.A."/>
            <person name="Bergelson J."/>
        </authorList>
    </citation>
    <scope>NUCLEOTIDE SEQUENCE [LARGE SCALE GENOMIC DNA]</scope>
    <source>
        <strain evidence="1 2">MEJ086</strain>
    </source>
</reference>
<proteinExistence type="predicted"/>
<sequence>MISAQRLWSGFWLTLGAWLAAQCVLQLSREPQPARAAAVDVAAPPGLLVGHWQLNADGDALPLTRLPIQYLGGLRAVPLSATVVVLRYGEQVRSFSRGQRLGPGIVLQDIDETGLIFDNQGRRERLPWPPRPAVTGFKRQG</sequence>
<comment type="caution">
    <text evidence="1">The sequence shown here is derived from an EMBL/GenBank/DDBJ whole genome shotgun (WGS) entry which is preliminary data.</text>
</comment>